<evidence type="ECO:0000313" key="3">
    <source>
        <dbReference type="Proteomes" id="UP000266841"/>
    </source>
</evidence>
<sequence>KDTIEEKVPSKAAKKTASSDKKGDKKKSKKRVELYSAYTYKVLKEIHPDMGISSPLSTISLSGSPARWTSCPQQKATLSSDSDPDGRASHAAWRACDTRHQ</sequence>
<dbReference type="Gene3D" id="1.10.20.10">
    <property type="entry name" value="Histone, subunit A"/>
    <property type="match status" value="1"/>
</dbReference>
<feature type="region of interest" description="Disordered" evidence="1">
    <location>
        <begin position="63"/>
        <end position="101"/>
    </location>
</feature>
<dbReference type="AlphaFoldDB" id="K0RLW6"/>
<accession>K0RLW6</accession>
<evidence type="ECO:0000256" key="1">
    <source>
        <dbReference type="SAM" id="MobiDB-lite"/>
    </source>
</evidence>
<dbReference type="GO" id="GO:0046982">
    <property type="term" value="F:protein heterodimerization activity"/>
    <property type="evidence" value="ECO:0007669"/>
    <property type="project" value="InterPro"/>
</dbReference>
<evidence type="ECO:0000313" key="2">
    <source>
        <dbReference type="EMBL" id="EJK54140.1"/>
    </source>
</evidence>
<dbReference type="InterPro" id="IPR009072">
    <property type="entry name" value="Histone-fold"/>
</dbReference>
<dbReference type="SUPFAM" id="SSF47113">
    <property type="entry name" value="Histone-fold"/>
    <property type="match status" value="1"/>
</dbReference>
<dbReference type="EMBL" id="AGNL01036300">
    <property type="protein sequence ID" value="EJK54140.1"/>
    <property type="molecule type" value="Genomic_DNA"/>
</dbReference>
<feature type="non-terminal residue" evidence="2">
    <location>
        <position position="1"/>
    </location>
</feature>
<feature type="region of interest" description="Disordered" evidence="1">
    <location>
        <begin position="1"/>
        <end position="30"/>
    </location>
</feature>
<reference evidence="2 3" key="1">
    <citation type="journal article" date="2012" name="Genome Biol.">
        <title>Genome and low-iron response of an oceanic diatom adapted to chronic iron limitation.</title>
        <authorList>
            <person name="Lommer M."/>
            <person name="Specht M."/>
            <person name="Roy A.S."/>
            <person name="Kraemer L."/>
            <person name="Andreson R."/>
            <person name="Gutowska M.A."/>
            <person name="Wolf J."/>
            <person name="Bergner S.V."/>
            <person name="Schilhabel M.B."/>
            <person name="Klostermeier U.C."/>
            <person name="Beiko R.G."/>
            <person name="Rosenstiel P."/>
            <person name="Hippler M."/>
            <person name="Laroche J."/>
        </authorList>
    </citation>
    <scope>NUCLEOTIDE SEQUENCE [LARGE SCALE GENOMIC DNA]</scope>
    <source>
        <strain evidence="2 3">CCMP1005</strain>
    </source>
</reference>
<dbReference type="Proteomes" id="UP000266841">
    <property type="component" value="Unassembled WGS sequence"/>
</dbReference>
<comment type="caution">
    <text evidence="2">The sequence shown here is derived from an EMBL/GenBank/DDBJ whole genome shotgun (WGS) entry which is preliminary data.</text>
</comment>
<organism evidence="2 3">
    <name type="scientific">Thalassiosira oceanica</name>
    <name type="common">Marine diatom</name>
    <dbReference type="NCBI Taxonomy" id="159749"/>
    <lineage>
        <taxon>Eukaryota</taxon>
        <taxon>Sar</taxon>
        <taxon>Stramenopiles</taxon>
        <taxon>Ochrophyta</taxon>
        <taxon>Bacillariophyta</taxon>
        <taxon>Coscinodiscophyceae</taxon>
        <taxon>Thalassiosirophycidae</taxon>
        <taxon>Thalassiosirales</taxon>
        <taxon>Thalassiosiraceae</taxon>
        <taxon>Thalassiosira</taxon>
    </lineage>
</organism>
<evidence type="ECO:0008006" key="4">
    <source>
        <dbReference type="Google" id="ProtNLM"/>
    </source>
</evidence>
<protein>
    <recommendedName>
        <fullName evidence="4">Histone H2A/H2B/H3 domain-containing protein</fullName>
    </recommendedName>
</protein>
<keyword evidence="3" id="KW-1185">Reference proteome</keyword>
<gene>
    <name evidence="2" type="ORF">THAOC_26296</name>
</gene>
<proteinExistence type="predicted"/>
<feature type="compositionally biased region" description="Polar residues" evidence="1">
    <location>
        <begin position="70"/>
        <end position="81"/>
    </location>
</feature>
<name>K0RLW6_THAOC</name>